<feature type="region of interest" description="Disordered" evidence="1">
    <location>
        <begin position="52"/>
        <end position="152"/>
    </location>
</feature>
<reference evidence="2" key="1">
    <citation type="submission" date="2023-07" db="EMBL/GenBank/DDBJ databases">
        <title>draft genome sequence of fig (Ficus carica).</title>
        <authorList>
            <person name="Takahashi T."/>
            <person name="Nishimura K."/>
        </authorList>
    </citation>
    <scope>NUCLEOTIDE SEQUENCE</scope>
</reference>
<evidence type="ECO:0000313" key="3">
    <source>
        <dbReference type="Proteomes" id="UP001187192"/>
    </source>
</evidence>
<dbReference type="Proteomes" id="UP001187192">
    <property type="component" value="Unassembled WGS sequence"/>
</dbReference>
<dbReference type="EMBL" id="BTGU01000084">
    <property type="protein sequence ID" value="GMN59100.1"/>
    <property type="molecule type" value="Genomic_DNA"/>
</dbReference>
<protein>
    <submittedName>
        <fullName evidence="2">Uncharacterized protein</fullName>
    </submittedName>
</protein>
<gene>
    <name evidence="2" type="ORF">TIFTF001_028193</name>
</gene>
<organism evidence="2 3">
    <name type="scientific">Ficus carica</name>
    <name type="common">Common fig</name>
    <dbReference type="NCBI Taxonomy" id="3494"/>
    <lineage>
        <taxon>Eukaryota</taxon>
        <taxon>Viridiplantae</taxon>
        <taxon>Streptophyta</taxon>
        <taxon>Embryophyta</taxon>
        <taxon>Tracheophyta</taxon>
        <taxon>Spermatophyta</taxon>
        <taxon>Magnoliopsida</taxon>
        <taxon>eudicotyledons</taxon>
        <taxon>Gunneridae</taxon>
        <taxon>Pentapetalae</taxon>
        <taxon>rosids</taxon>
        <taxon>fabids</taxon>
        <taxon>Rosales</taxon>
        <taxon>Moraceae</taxon>
        <taxon>Ficeae</taxon>
        <taxon>Ficus</taxon>
    </lineage>
</organism>
<proteinExistence type="predicted"/>
<dbReference type="AlphaFoldDB" id="A0AA88DPK0"/>
<keyword evidence="3" id="KW-1185">Reference proteome</keyword>
<evidence type="ECO:0000256" key="1">
    <source>
        <dbReference type="SAM" id="MobiDB-lite"/>
    </source>
</evidence>
<sequence length="152" mass="16417">MKTGQISALYPTTTAHRRTWQSSSPEVTIVGLAFSGNRDDQLTVKLWLFPRRSPAPRSVPDGSAIAGEGGVDHDPGGNERWGWVAAGRGGGGAVELGNHLEHSRSITSGKSPVKIRHHRRLQERATTSPSRTRRSPSPFLPHPSPPVTHPSL</sequence>
<name>A0AA88DPK0_FICCA</name>
<accession>A0AA88DPK0</accession>
<feature type="compositionally biased region" description="Pro residues" evidence="1">
    <location>
        <begin position="138"/>
        <end position="152"/>
    </location>
</feature>
<comment type="caution">
    <text evidence="2">The sequence shown here is derived from an EMBL/GenBank/DDBJ whole genome shotgun (WGS) entry which is preliminary data.</text>
</comment>
<evidence type="ECO:0000313" key="2">
    <source>
        <dbReference type="EMBL" id="GMN59100.1"/>
    </source>
</evidence>